<organism evidence="2">
    <name type="scientific">bioreactor metagenome</name>
    <dbReference type="NCBI Taxonomy" id="1076179"/>
    <lineage>
        <taxon>unclassified sequences</taxon>
        <taxon>metagenomes</taxon>
        <taxon>ecological metagenomes</taxon>
    </lineage>
</organism>
<dbReference type="GO" id="GO:0004553">
    <property type="term" value="F:hydrolase activity, hydrolyzing O-glycosyl compounds"/>
    <property type="evidence" value="ECO:0007669"/>
    <property type="project" value="InterPro"/>
</dbReference>
<dbReference type="Gene3D" id="1.10.1330.10">
    <property type="entry name" value="Dockerin domain"/>
    <property type="match status" value="1"/>
</dbReference>
<gene>
    <name evidence="2" type="ORF">SDC9_162209</name>
</gene>
<reference evidence="2" key="1">
    <citation type="submission" date="2019-08" db="EMBL/GenBank/DDBJ databases">
        <authorList>
            <person name="Kucharzyk K."/>
            <person name="Murdoch R.W."/>
            <person name="Higgins S."/>
            <person name="Loffler F."/>
        </authorList>
    </citation>
    <scope>NUCLEOTIDE SEQUENCE</scope>
</reference>
<protein>
    <recommendedName>
        <fullName evidence="1">Dockerin domain-containing protein</fullName>
    </recommendedName>
</protein>
<comment type="caution">
    <text evidence="2">The sequence shown here is derived from an EMBL/GenBank/DDBJ whole genome shotgun (WGS) entry which is preliminary data.</text>
</comment>
<dbReference type="CDD" id="cd14256">
    <property type="entry name" value="Dockerin_I"/>
    <property type="match status" value="1"/>
</dbReference>
<accession>A0A645FLR7</accession>
<dbReference type="EMBL" id="VSSQ01061560">
    <property type="protein sequence ID" value="MPN14880.1"/>
    <property type="molecule type" value="Genomic_DNA"/>
</dbReference>
<evidence type="ECO:0000259" key="1">
    <source>
        <dbReference type="PROSITE" id="PS51766"/>
    </source>
</evidence>
<dbReference type="InterPro" id="IPR036439">
    <property type="entry name" value="Dockerin_dom_sf"/>
</dbReference>
<name>A0A645FLR7_9ZZZZ</name>
<proteinExistence type="predicted"/>
<dbReference type="AlphaFoldDB" id="A0A645FLR7"/>
<dbReference type="PROSITE" id="PS51766">
    <property type="entry name" value="DOCKERIN"/>
    <property type="match status" value="1"/>
</dbReference>
<feature type="domain" description="Dockerin" evidence="1">
    <location>
        <begin position="139"/>
        <end position="207"/>
    </location>
</feature>
<dbReference type="SUPFAM" id="SSF63446">
    <property type="entry name" value="Type I dockerin domain"/>
    <property type="match status" value="1"/>
</dbReference>
<evidence type="ECO:0000313" key="2">
    <source>
        <dbReference type="EMBL" id="MPN14880.1"/>
    </source>
</evidence>
<dbReference type="InterPro" id="IPR002105">
    <property type="entry name" value="Dockerin_1_rpt"/>
</dbReference>
<dbReference type="Pfam" id="PF09479">
    <property type="entry name" value="Flg_new"/>
    <property type="match status" value="1"/>
</dbReference>
<dbReference type="Pfam" id="PF00404">
    <property type="entry name" value="Dockerin_1"/>
    <property type="match status" value="1"/>
</dbReference>
<dbReference type="GO" id="GO:0000272">
    <property type="term" value="P:polysaccharide catabolic process"/>
    <property type="evidence" value="ECO:0007669"/>
    <property type="project" value="InterPro"/>
</dbReference>
<dbReference type="InterPro" id="IPR013378">
    <property type="entry name" value="InlB-like_B-rpt"/>
</dbReference>
<dbReference type="InterPro" id="IPR016134">
    <property type="entry name" value="Dockerin_dom"/>
</dbReference>
<sequence length="207" mass="21867">MLPDGQEVFLSLEFTVKDGATAGDAVVYIDANFQRDIYNRTNPLHFIRAKDANSVVQFDTLAGFGATIDVAGATATVEIVEFAGYEITFDANGGVGGEVQTVAEGDLPVAPTVTRAGFIFLGWDPAIVAAAADATYTAQWGLLGDVNFDGNVTVADALLALRYTTGEATLTAAQILVADVNRDTFVTVADALMILRYTTGEVTEFPQ</sequence>